<dbReference type="Gene3D" id="3.90.550.10">
    <property type="entry name" value="Spore Coat Polysaccharide Biosynthesis Protein SpsA, Chain A"/>
    <property type="match status" value="1"/>
</dbReference>
<organism evidence="2 3">
    <name type="scientific">Geotalea uraniireducens</name>
    <dbReference type="NCBI Taxonomy" id="351604"/>
    <lineage>
        <taxon>Bacteria</taxon>
        <taxon>Pseudomonadati</taxon>
        <taxon>Thermodesulfobacteriota</taxon>
        <taxon>Desulfuromonadia</taxon>
        <taxon>Geobacterales</taxon>
        <taxon>Geobacteraceae</taxon>
        <taxon>Geotalea</taxon>
    </lineage>
</organism>
<dbReference type="InterPro" id="IPR001173">
    <property type="entry name" value="Glyco_trans_2-like"/>
</dbReference>
<gene>
    <name evidence="2" type="ORF">GURASL_14780</name>
</gene>
<dbReference type="InterPro" id="IPR029044">
    <property type="entry name" value="Nucleotide-diphossugar_trans"/>
</dbReference>
<dbReference type="SUPFAM" id="SSF53448">
    <property type="entry name" value="Nucleotide-diphospho-sugar transferases"/>
    <property type="match status" value="1"/>
</dbReference>
<feature type="domain" description="Glycosyltransferase 2-like" evidence="1">
    <location>
        <begin position="235"/>
        <end position="342"/>
    </location>
</feature>
<evidence type="ECO:0000313" key="3">
    <source>
        <dbReference type="Proteomes" id="UP001317705"/>
    </source>
</evidence>
<sequence length="468" mass="53917">MTHPILCALLRGAAPDRSAALCGRIAVLAAEAALPAHFLIRNDLADAVPAPAARTTVAATAGTAELLRTIGALYQQTPFRVVHVHNDDDLRLFLLWRLLTRQPFMIVRTWFPDDAVQPGRLNNLIYNRLTAVNLLLAGTSGDDGAVIALLDRFRLKNLFTVRDDRQLANGGAAMFEHCYRSMTQPSRQQAISGVKNDWSHIALTYITHYYLNQGSPNAVFNLLKRYEQCDRAVLDRLHFVIVDDGSPLQPEIPELNLNITWLRVNEDIRWNQSGARNLGAVYAKSDKILLTDLDHEFPEETLRAMIEAPECGRSIYKIYRIDQHSGKSRKGHANTFFLSRARFMRFWGYDEEFSGHYGAEDYRFVKFQKAHGCRQRYFNSRYRCHIRADIDRKREYHSLSRDLSCNTPVDARKKFELDTFGPAAGHSRTFLDFTWTTVREHRREISTEPAVNRGWKRRWLWRWLVGER</sequence>
<keyword evidence="3" id="KW-1185">Reference proteome</keyword>
<protein>
    <recommendedName>
        <fullName evidence="1">Glycosyltransferase 2-like domain-containing protein</fullName>
    </recommendedName>
</protein>
<proteinExistence type="predicted"/>
<dbReference type="CDD" id="cd00761">
    <property type="entry name" value="Glyco_tranf_GTA_type"/>
    <property type="match status" value="1"/>
</dbReference>
<name>A0ABN6VWE9_9BACT</name>
<reference evidence="2 3" key="1">
    <citation type="submission" date="2022-12" db="EMBL/GenBank/DDBJ databases">
        <title>Polyphasic characterization of Geotalea uranireducens NIT-SL11 newly isolated from a complex of sewage sludge and microbially reduced graphene oxide.</title>
        <authorList>
            <person name="Xie L."/>
            <person name="Yoshida N."/>
            <person name="Meng L."/>
        </authorList>
    </citation>
    <scope>NUCLEOTIDE SEQUENCE [LARGE SCALE GENOMIC DNA]</scope>
    <source>
        <strain evidence="2 3">NIT-SL11</strain>
    </source>
</reference>
<evidence type="ECO:0000313" key="2">
    <source>
        <dbReference type="EMBL" id="BDV42555.1"/>
    </source>
</evidence>
<dbReference type="Proteomes" id="UP001317705">
    <property type="component" value="Chromosome"/>
</dbReference>
<evidence type="ECO:0000259" key="1">
    <source>
        <dbReference type="Pfam" id="PF00535"/>
    </source>
</evidence>
<dbReference type="Pfam" id="PF00535">
    <property type="entry name" value="Glycos_transf_2"/>
    <property type="match status" value="1"/>
</dbReference>
<accession>A0ABN6VWE9</accession>
<dbReference type="EMBL" id="AP027151">
    <property type="protein sequence ID" value="BDV42555.1"/>
    <property type="molecule type" value="Genomic_DNA"/>
</dbReference>
<dbReference type="RefSeq" id="WP_282003082.1">
    <property type="nucleotide sequence ID" value="NZ_AP027151.1"/>
</dbReference>